<evidence type="ECO:0000256" key="3">
    <source>
        <dbReference type="ARBA" id="ARBA00022989"/>
    </source>
</evidence>
<organism evidence="5 6">
    <name type="scientific">Owenia fusiformis</name>
    <name type="common">Polychaete worm</name>
    <dbReference type="NCBI Taxonomy" id="6347"/>
    <lineage>
        <taxon>Eukaryota</taxon>
        <taxon>Metazoa</taxon>
        <taxon>Spiralia</taxon>
        <taxon>Lophotrochozoa</taxon>
        <taxon>Annelida</taxon>
        <taxon>Polychaeta</taxon>
        <taxon>Sedentaria</taxon>
        <taxon>Canalipalpata</taxon>
        <taxon>Sabellida</taxon>
        <taxon>Oweniida</taxon>
        <taxon>Oweniidae</taxon>
        <taxon>Owenia</taxon>
    </lineage>
</organism>
<reference evidence="5" key="1">
    <citation type="submission" date="2022-03" db="EMBL/GenBank/DDBJ databases">
        <authorList>
            <person name="Martin C."/>
        </authorList>
    </citation>
    <scope>NUCLEOTIDE SEQUENCE</scope>
</reference>
<accession>A0A8J1T4K7</accession>
<evidence type="ECO:0000313" key="6">
    <source>
        <dbReference type="Proteomes" id="UP000749559"/>
    </source>
</evidence>
<name>A0A8J1T4K7_OWEFU</name>
<evidence type="ECO:0000256" key="2">
    <source>
        <dbReference type="ARBA" id="ARBA00022692"/>
    </source>
</evidence>
<evidence type="ECO:0000256" key="4">
    <source>
        <dbReference type="ARBA" id="ARBA00023136"/>
    </source>
</evidence>
<dbReference type="Proteomes" id="UP000749559">
    <property type="component" value="Unassembled WGS sequence"/>
</dbReference>
<dbReference type="Pfam" id="PF15795">
    <property type="entry name" value="Spec3"/>
    <property type="match status" value="1"/>
</dbReference>
<evidence type="ECO:0000256" key="1">
    <source>
        <dbReference type="ARBA" id="ARBA00004141"/>
    </source>
</evidence>
<dbReference type="PANTHER" id="PTHR21676">
    <property type="entry name" value="PROTEIN STUM"/>
    <property type="match status" value="1"/>
</dbReference>
<keyword evidence="4" id="KW-0472">Membrane</keyword>
<keyword evidence="3" id="KW-1133">Transmembrane helix</keyword>
<dbReference type="EMBL" id="CAIIXF020000005">
    <property type="protein sequence ID" value="CAH1784964.1"/>
    <property type="molecule type" value="Genomic_DNA"/>
</dbReference>
<keyword evidence="2" id="KW-0812">Transmembrane</keyword>
<comment type="caution">
    <text evidence="5">The sequence shown here is derived from an EMBL/GenBank/DDBJ whole genome shotgun (WGS) entry which is preliminary data.</text>
</comment>
<dbReference type="GO" id="GO:0016020">
    <property type="term" value="C:membrane"/>
    <property type="evidence" value="ECO:0007669"/>
    <property type="project" value="UniProtKB-SubCell"/>
</dbReference>
<dbReference type="AlphaFoldDB" id="A0A8J1T4K7"/>
<dbReference type="PANTHER" id="PTHR21676:SF1">
    <property type="entry name" value="PROTEIN STUM HOMOLOG"/>
    <property type="match status" value="1"/>
</dbReference>
<proteinExistence type="predicted"/>
<evidence type="ECO:0000313" key="5">
    <source>
        <dbReference type="EMBL" id="CAH1784964.1"/>
    </source>
</evidence>
<comment type="subcellular location">
    <subcellularLocation>
        <location evidence="1">Membrane</location>
        <topology evidence="1">Multi-pass membrane protein</topology>
    </subcellularLocation>
</comment>
<gene>
    <name evidence="5" type="ORF">OFUS_LOCUS11083</name>
</gene>
<dbReference type="OrthoDB" id="361532at2759"/>
<dbReference type="InterPro" id="IPR026673">
    <property type="entry name" value="SPEC3/Stum"/>
</dbReference>
<keyword evidence="6" id="KW-1185">Reference proteome</keyword>
<protein>
    <submittedName>
        <fullName evidence="5">Uncharacterized protein</fullName>
    </submittedName>
</protein>
<sequence>MPTVSVSVIPVPESGVPRADRPLATVSDVHGPRNNIIMKPTGRRPSILSQSLNHTVSMTSHFTKPLQSKHDAPTSIDSMGYETQRDSKMYVPRMNKSLAIICFCLNIAAPGTGTMLSGVMVPFCLTRTDDMTCVEIVKSSCLCMFLGLLQLVTVPFFLFGWIWSIMWGVSFVGASASYEIYGAGIETRKHNQVQMENHIDKNHKLIKTP</sequence>